<dbReference type="PANTHER" id="PTHR33678">
    <property type="entry name" value="BLL1576 PROTEIN"/>
    <property type="match status" value="1"/>
</dbReference>
<dbReference type="EMBL" id="AP021875">
    <property type="protein sequence ID" value="BBO77924.1"/>
    <property type="molecule type" value="Genomic_DNA"/>
</dbReference>
<dbReference type="Proteomes" id="UP000427769">
    <property type="component" value="Chromosome"/>
</dbReference>
<dbReference type="NCBIfam" id="NF033517">
    <property type="entry name" value="transpos_IS66"/>
    <property type="match status" value="1"/>
</dbReference>
<evidence type="ECO:0000259" key="2">
    <source>
        <dbReference type="Pfam" id="PF13005"/>
    </source>
</evidence>
<accession>A0A5K7ZDU6</accession>
<dbReference type="Pfam" id="PF13005">
    <property type="entry name" value="zf-IS66"/>
    <property type="match status" value="1"/>
</dbReference>
<dbReference type="KEGG" id="dwd:DSCW_52900"/>
<dbReference type="EMBL" id="AP021875">
    <property type="protein sequence ID" value="BBO77873.1"/>
    <property type="molecule type" value="Genomic_DNA"/>
</dbReference>
<gene>
    <name evidence="5" type="ORF">DSCW_52900</name>
    <name evidence="6" type="ORF">DSCW_53410</name>
</gene>
<evidence type="ECO:0000313" key="5">
    <source>
        <dbReference type="EMBL" id="BBO77873.1"/>
    </source>
</evidence>
<feature type="domain" description="Transposase IS66 C-terminal" evidence="4">
    <location>
        <begin position="470"/>
        <end position="507"/>
    </location>
</feature>
<dbReference type="AlphaFoldDB" id="A0A5K7ZDU6"/>
<dbReference type="RefSeq" id="WP_155306563.1">
    <property type="nucleotide sequence ID" value="NZ_AP021875.1"/>
</dbReference>
<protein>
    <submittedName>
        <fullName evidence="5">Transposase</fullName>
    </submittedName>
</protein>
<feature type="domain" description="Transposase IS66 zinc-finger binding" evidence="2">
    <location>
        <begin position="106"/>
        <end position="149"/>
    </location>
</feature>
<dbReference type="Pfam" id="PF13817">
    <property type="entry name" value="DDE_Tnp_IS66_C"/>
    <property type="match status" value="1"/>
</dbReference>
<keyword evidence="7" id="KW-1185">Reference proteome</keyword>
<dbReference type="PANTHER" id="PTHR33678:SF1">
    <property type="entry name" value="BLL1576 PROTEIN"/>
    <property type="match status" value="1"/>
</dbReference>
<reference evidence="5 7" key="1">
    <citation type="submission" date="2019-11" db="EMBL/GenBank/DDBJ databases">
        <title>Comparative genomics of hydrocarbon-degrading Desulfosarcina strains.</title>
        <authorList>
            <person name="Watanabe M."/>
            <person name="Kojima H."/>
            <person name="Fukui M."/>
        </authorList>
    </citation>
    <scope>NUCLEOTIDE SEQUENCE [LARGE SCALE GENOMIC DNA]</scope>
    <source>
        <strain evidence="5 7">PP31</strain>
    </source>
</reference>
<dbReference type="KEGG" id="dwd:DSCW_53410"/>
<evidence type="ECO:0000259" key="3">
    <source>
        <dbReference type="Pfam" id="PF13007"/>
    </source>
</evidence>
<dbReference type="OrthoDB" id="9800877at2"/>
<evidence type="ECO:0000259" key="4">
    <source>
        <dbReference type="Pfam" id="PF13817"/>
    </source>
</evidence>
<dbReference type="InterPro" id="IPR004291">
    <property type="entry name" value="Transposase_IS66_central"/>
</dbReference>
<feature type="domain" description="Transposase TnpC homeodomain" evidence="3">
    <location>
        <begin position="28"/>
        <end position="98"/>
    </location>
</feature>
<organism evidence="5 7">
    <name type="scientific">Desulfosarcina widdelii</name>
    <dbReference type="NCBI Taxonomy" id="947919"/>
    <lineage>
        <taxon>Bacteria</taxon>
        <taxon>Pseudomonadati</taxon>
        <taxon>Thermodesulfobacteriota</taxon>
        <taxon>Desulfobacteria</taxon>
        <taxon>Desulfobacterales</taxon>
        <taxon>Desulfosarcinaceae</taxon>
        <taxon>Desulfosarcina</taxon>
    </lineage>
</organism>
<dbReference type="InterPro" id="IPR052344">
    <property type="entry name" value="Transposase-related"/>
</dbReference>
<sequence length="519" mass="58420">MVLESNQLPDDTESLKQIITSQQQQIDHLQEMLRLLQNEIFGRKSEVRPAVNPNQLQLFTPPEPVEPVHTDEPIAIKGHTRKKRGRKPLPEDLPRVEVVHDLPEEEKQCACGATLSRIGEETCEKLDYVPARVQVIRHIRFKYACKRCEGVEDDGPTVKIAPVPVQLIPKSMATEGLLAHIAVSKFADALPLYRQQKIFNRLGVELSRATLANWMIQAAMCCRPVIDLLQQEIRSGPLINIDESPLQVLKEPGRSNTTKSFMWVFCGGPLSRPVVLYQYHPTRSGQLALGLLDGYQGYIQSDGYSGYDHLTGKPGIAHLGCLVHVRRKFVEVVKVRKKARGKQAATRGLADEALDYIGALYHIEKQASQNELSFEQIRNLRQQEAKPILDRFKTWLEVHHPQVPPKSLLGKAIQYALNQWDKLVVYLEAGFLKPDNNVAENAIRPFVLGRKNWLFAGAPDGAEASATFFSLIETAKANGLEPYAYLRYLFEKLPLAHSEPDILELLPNRVGQLVIDAAR</sequence>
<dbReference type="InterPro" id="IPR024474">
    <property type="entry name" value="Znf_dom_IS66"/>
</dbReference>
<feature type="domain" description="Transposase IS66 central" evidence="1">
    <location>
        <begin position="170"/>
        <end position="463"/>
    </location>
</feature>
<dbReference type="Pfam" id="PF13007">
    <property type="entry name" value="LZ_Tnp_IS66"/>
    <property type="match status" value="1"/>
</dbReference>
<evidence type="ECO:0000313" key="6">
    <source>
        <dbReference type="EMBL" id="BBO77924.1"/>
    </source>
</evidence>
<evidence type="ECO:0000313" key="7">
    <source>
        <dbReference type="Proteomes" id="UP000427769"/>
    </source>
</evidence>
<dbReference type="Pfam" id="PF03050">
    <property type="entry name" value="DDE_Tnp_IS66"/>
    <property type="match status" value="1"/>
</dbReference>
<dbReference type="InterPro" id="IPR024463">
    <property type="entry name" value="Transposase_TnpC_homeodom"/>
</dbReference>
<name>A0A5K7ZDU6_9BACT</name>
<dbReference type="InterPro" id="IPR039552">
    <property type="entry name" value="IS66_C"/>
</dbReference>
<evidence type="ECO:0000259" key="1">
    <source>
        <dbReference type="Pfam" id="PF03050"/>
    </source>
</evidence>
<proteinExistence type="predicted"/>